<keyword evidence="2" id="KW-1133">Transmembrane helix</keyword>
<keyword evidence="2" id="KW-0812">Transmembrane</keyword>
<feature type="region of interest" description="Disordered" evidence="1">
    <location>
        <begin position="1"/>
        <end position="27"/>
    </location>
</feature>
<evidence type="ECO:0000313" key="4">
    <source>
        <dbReference type="Proteomes" id="UP000176944"/>
    </source>
</evidence>
<gene>
    <name evidence="3" type="ORF">BJP36_09000</name>
</gene>
<dbReference type="EMBL" id="CP017708">
    <property type="protein sequence ID" value="AOY80043.1"/>
    <property type="molecule type" value="Genomic_DNA"/>
</dbReference>
<dbReference type="AlphaFoldDB" id="A0A1D9FXI8"/>
<feature type="compositionally biased region" description="Basic and acidic residues" evidence="1">
    <location>
        <begin position="7"/>
        <end position="17"/>
    </location>
</feature>
<dbReference type="Proteomes" id="UP000176944">
    <property type="component" value="Chromosome"/>
</dbReference>
<sequence length="379" mass="42093">MSQELDQDSRVEQERQSETASVKPEEVTYTQKTERLQAFTQLIKSVAPLIWTVVIIIVFIPLVSKLIIPHSTNPAQITPSTEPTVVIEPRPDFSKVNQAVADAVKASHASAEAFAAQELDVWEAELIPRVDSFLDWYFDYFNQKKMELSVPFMWGASAIMHQINPNLPTGKQAIDEKLTETFQKEFSKRVLLPQNAQMRMELITNDTIELYMAELGNNLSDIQSQYQIPQGQWDRYINEISTTINDTEGNLSNISLKLLIGGSGYLVAKPILVSMGGKVASKVSSKLAGKAASKMAAKTGGLVATELGASIIDPLAGIGLLIWDVWDYRHTLKVEKPILRSNILGYLKQVKKSLLNNPETGIMTAIYQLEDGILQSVES</sequence>
<feature type="transmembrane region" description="Helical" evidence="2">
    <location>
        <begin position="42"/>
        <end position="63"/>
    </location>
</feature>
<name>A0A1D9FXI8_MOOP1</name>
<organism evidence="3 4">
    <name type="scientific">Moorena producens (strain JHB)</name>
    <dbReference type="NCBI Taxonomy" id="1454205"/>
    <lineage>
        <taxon>Bacteria</taxon>
        <taxon>Bacillati</taxon>
        <taxon>Cyanobacteriota</taxon>
        <taxon>Cyanophyceae</taxon>
        <taxon>Coleofasciculales</taxon>
        <taxon>Coleofasciculaceae</taxon>
        <taxon>Moorena</taxon>
    </lineage>
</organism>
<proteinExistence type="predicted"/>
<evidence type="ECO:0000313" key="3">
    <source>
        <dbReference type="EMBL" id="AOY80043.1"/>
    </source>
</evidence>
<reference evidence="4" key="1">
    <citation type="submission" date="2016-10" db="EMBL/GenBank/DDBJ databases">
        <title>Comparative genomics uncovers the prolific and rare metabolic potential of the cyanobacterial genus Moorea.</title>
        <authorList>
            <person name="Leao T."/>
            <person name="Castelao G."/>
            <person name="Korobeynikov A."/>
            <person name="Monroe E.A."/>
            <person name="Podell S."/>
            <person name="Glukhov E."/>
            <person name="Allen E."/>
            <person name="Gerwick W.H."/>
            <person name="Gerwick L."/>
        </authorList>
    </citation>
    <scope>NUCLEOTIDE SEQUENCE [LARGE SCALE GENOMIC DNA]</scope>
    <source>
        <strain evidence="4">JHB</strain>
    </source>
</reference>
<evidence type="ECO:0000256" key="2">
    <source>
        <dbReference type="SAM" id="Phobius"/>
    </source>
</evidence>
<accession>A0A1D9FXI8</accession>
<evidence type="ECO:0000256" key="1">
    <source>
        <dbReference type="SAM" id="MobiDB-lite"/>
    </source>
</evidence>
<keyword evidence="2" id="KW-0472">Membrane</keyword>
<protein>
    <submittedName>
        <fullName evidence="3">Uncharacterized protein</fullName>
    </submittedName>
</protein>